<proteinExistence type="predicted"/>
<accession>A0AAV7PPX9</accession>
<dbReference type="Proteomes" id="UP001066276">
    <property type="component" value="Chromosome 7"/>
</dbReference>
<dbReference type="EMBL" id="JANPWB010000011">
    <property type="protein sequence ID" value="KAJ1129264.1"/>
    <property type="molecule type" value="Genomic_DNA"/>
</dbReference>
<sequence length="98" mass="10960">MQLIACTHTRGMAEQSISTPPCFLLLPGEPTITWKRSKKCFATYLLAIGGDKYSPLRKQAILLYHLDTEGRRIYDDLPEGLDEDVMTYVAALRGLAVT</sequence>
<protein>
    <submittedName>
        <fullName evidence="1">Uncharacterized protein</fullName>
    </submittedName>
</protein>
<organism evidence="1 2">
    <name type="scientific">Pleurodeles waltl</name>
    <name type="common">Iberian ribbed newt</name>
    <dbReference type="NCBI Taxonomy" id="8319"/>
    <lineage>
        <taxon>Eukaryota</taxon>
        <taxon>Metazoa</taxon>
        <taxon>Chordata</taxon>
        <taxon>Craniata</taxon>
        <taxon>Vertebrata</taxon>
        <taxon>Euteleostomi</taxon>
        <taxon>Amphibia</taxon>
        <taxon>Batrachia</taxon>
        <taxon>Caudata</taxon>
        <taxon>Salamandroidea</taxon>
        <taxon>Salamandridae</taxon>
        <taxon>Pleurodelinae</taxon>
        <taxon>Pleurodeles</taxon>
    </lineage>
</organism>
<keyword evidence="2" id="KW-1185">Reference proteome</keyword>
<reference evidence="1" key="1">
    <citation type="journal article" date="2022" name="bioRxiv">
        <title>Sequencing and chromosome-scale assembly of the giantPleurodeles waltlgenome.</title>
        <authorList>
            <person name="Brown T."/>
            <person name="Elewa A."/>
            <person name="Iarovenko S."/>
            <person name="Subramanian E."/>
            <person name="Araus A.J."/>
            <person name="Petzold A."/>
            <person name="Susuki M."/>
            <person name="Suzuki K.-i.T."/>
            <person name="Hayashi T."/>
            <person name="Toyoda A."/>
            <person name="Oliveira C."/>
            <person name="Osipova E."/>
            <person name="Leigh N.D."/>
            <person name="Simon A."/>
            <person name="Yun M.H."/>
        </authorList>
    </citation>
    <scope>NUCLEOTIDE SEQUENCE</scope>
    <source>
        <strain evidence="1">20211129_DDA</strain>
        <tissue evidence="1">Liver</tissue>
    </source>
</reference>
<name>A0AAV7PPX9_PLEWA</name>
<comment type="caution">
    <text evidence="1">The sequence shown here is derived from an EMBL/GenBank/DDBJ whole genome shotgun (WGS) entry which is preliminary data.</text>
</comment>
<dbReference type="AlphaFoldDB" id="A0AAV7PPX9"/>
<gene>
    <name evidence="1" type="ORF">NDU88_007635</name>
</gene>
<evidence type="ECO:0000313" key="2">
    <source>
        <dbReference type="Proteomes" id="UP001066276"/>
    </source>
</evidence>
<evidence type="ECO:0000313" key="1">
    <source>
        <dbReference type="EMBL" id="KAJ1129264.1"/>
    </source>
</evidence>